<protein>
    <submittedName>
        <fullName evidence="1">Epidermal patterning factor-like protein</fullName>
    </submittedName>
</protein>
<name>A0ACC1Y2G5_MELAZ</name>
<keyword evidence="2" id="KW-1185">Reference proteome</keyword>
<sequence>MERKLWCFLFLAIQILSCVSATSRTFAPTHDLAVHQPVPTQSPQPAPAITTDTNLSPKKGLNVNSKIGSTPPSCEHKCYGCIPCEAIQVPTTSSHLGIQYANYEPEGWKCKCGPSLYTP</sequence>
<dbReference type="EMBL" id="CM051398">
    <property type="protein sequence ID" value="KAJ4717864.1"/>
    <property type="molecule type" value="Genomic_DNA"/>
</dbReference>
<evidence type="ECO:0000313" key="1">
    <source>
        <dbReference type="EMBL" id="KAJ4717864.1"/>
    </source>
</evidence>
<reference evidence="1 2" key="1">
    <citation type="journal article" date="2023" name="Science">
        <title>Complex scaffold remodeling in plant triterpene biosynthesis.</title>
        <authorList>
            <person name="De La Pena R."/>
            <person name="Hodgson H."/>
            <person name="Liu J.C."/>
            <person name="Stephenson M.J."/>
            <person name="Martin A.C."/>
            <person name="Owen C."/>
            <person name="Harkess A."/>
            <person name="Leebens-Mack J."/>
            <person name="Jimenez L.E."/>
            <person name="Osbourn A."/>
            <person name="Sattely E.S."/>
        </authorList>
    </citation>
    <scope>NUCLEOTIDE SEQUENCE [LARGE SCALE GENOMIC DNA]</scope>
    <source>
        <strain evidence="2">cv. JPN11</strain>
        <tissue evidence="1">Leaf</tissue>
    </source>
</reference>
<proteinExistence type="predicted"/>
<comment type="caution">
    <text evidence="1">The sequence shown here is derived from an EMBL/GenBank/DDBJ whole genome shotgun (WGS) entry which is preliminary data.</text>
</comment>
<accession>A0ACC1Y2G5</accession>
<gene>
    <name evidence="1" type="ORF">OWV82_009623</name>
</gene>
<dbReference type="Proteomes" id="UP001164539">
    <property type="component" value="Chromosome 5"/>
</dbReference>
<organism evidence="1 2">
    <name type="scientific">Melia azedarach</name>
    <name type="common">Chinaberry tree</name>
    <dbReference type="NCBI Taxonomy" id="155640"/>
    <lineage>
        <taxon>Eukaryota</taxon>
        <taxon>Viridiplantae</taxon>
        <taxon>Streptophyta</taxon>
        <taxon>Embryophyta</taxon>
        <taxon>Tracheophyta</taxon>
        <taxon>Spermatophyta</taxon>
        <taxon>Magnoliopsida</taxon>
        <taxon>eudicotyledons</taxon>
        <taxon>Gunneridae</taxon>
        <taxon>Pentapetalae</taxon>
        <taxon>rosids</taxon>
        <taxon>malvids</taxon>
        <taxon>Sapindales</taxon>
        <taxon>Meliaceae</taxon>
        <taxon>Melia</taxon>
    </lineage>
</organism>
<evidence type="ECO:0000313" key="2">
    <source>
        <dbReference type="Proteomes" id="UP001164539"/>
    </source>
</evidence>